<feature type="region of interest" description="Disordered" evidence="1">
    <location>
        <begin position="352"/>
        <end position="405"/>
    </location>
</feature>
<dbReference type="CDD" id="cd00198">
    <property type="entry name" value="vWFA"/>
    <property type="match status" value="1"/>
</dbReference>
<reference evidence="4 5" key="1">
    <citation type="submission" date="2020-10" db="EMBL/GenBank/DDBJ databases">
        <title>Complete genome sequence of Corynebacterium jeddahense DSM 45997, type strain of Corynebacterium jeddahense.</title>
        <authorList>
            <person name="Busche T."/>
            <person name="Kalinowski J."/>
            <person name="Ruckert C."/>
        </authorList>
    </citation>
    <scope>NUCLEOTIDE SEQUENCE [LARGE SCALE GENOMIC DNA]</scope>
    <source>
        <strain evidence="4 5">DSM 45997</strain>
    </source>
</reference>
<organism evidence="4 5">
    <name type="scientific">Corynebacterium jeddahense</name>
    <dbReference type="NCBI Taxonomy" id="1414719"/>
    <lineage>
        <taxon>Bacteria</taxon>
        <taxon>Bacillati</taxon>
        <taxon>Actinomycetota</taxon>
        <taxon>Actinomycetes</taxon>
        <taxon>Mycobacteriales</taxon>
        <taxon>Corynebacteriaceae</taxon>
        <taxon>Corynebacterium</taxon>
    </lineage>
</organism>
<feature type="transmembrane region" description="Helical" evidence="2">
    <location>
        <begin position="1434"/>
        <end position="1452"/>
    </location>
</feature>
<feature type="region of interest" description="Disordered" evidence="1">
    <location>
        <begin position="1049"/>
        <end position="1069"/>
    </location>
</feature>
<dbReference type="SUPFAM" id="SSF53300">
    <property type="entry name" value="vWA-like"/>
    <property type="match status" value="1"/>
</dbReference>
<dbReference type="EMBL" id="CP063194">
    <property type="protein sequence ID" value="WCZ37689.1"/>
    <property type="molecule type" value="Genomic_DNA"/>
</dbReference>
<keyword evidence="5" id="KW-1185">Reference proteome</keyword>
<dbReference type="Proteomes" id="UP001218071">
    <property type="component" value="Chromosome"/>
</dbReference>
<evidence type="ECO:0000313" key="4">
    <source>
        <dbReference type="EMBL" id="WCZ37689.1"/>
    </source>
</evidence>
<dbReference type="InterPro" id="IPR002035">
    <property type="entry name" value="VWF_A"/>
</dbReference>
<dbReference type="InterPro" id="IPR036465">
    <property type="entry name" value="vWFA_dom_sf"/>
</dbReference>
<feature type="compositionally biased region" description="Basic and acidic residues" evidence="1">
    <location>
        <begin position="1301"/>
        <end position="1316"/>
    </location>
</feature>
<evidence type="ECO:0000259" key="3">
    <source>
        <dbReference type="PROSITE" id="PS50234"/>
    </source>
</evidence>
<evidence type="ECO:0000256" key="1">
    <source>
        <dbReference type="SAM" id="MobiDB-lite"/>
    </source>
</evidence>
<gene>
    <name evidence="4" type="ORF">CJEDD_00265</name>
</gene>
<feature type="region of interest" description="Disordered" evidence="1">
    <location>
        <begin position="1301"/>
        <end position="1322"/>
    </location>
</feature>
<proteinExistence type="predicted"/>
<feature type="region of interest" description="Disordered" evidence="1">
    <location>
        <begin position="996"/>
        <end position="1020"/>
    </location>
</feature>
<protein>
    <recommendedName>
        <fullName evidence="3">VWFA domain-containing protein</fullName>
    </recommendedName>
</protein>
<feature type="compositionally biased region" description="Basic and acidic residues" evidence="1">
    <location>
        <begin position="379"/>
        <end position="398"/>
    </location>
</feature>
<keyword evidence="2" id="KW-1133">Transmembrane helix</keyword>
<feature type="domain" description="VWFA" evidence="3">
    <location>
        <begin position="570"/>
        <end position="776"/>
    </location>
</feature>
<sequence>MLNRNVSPHGGVAVARGAAPTWRILLSMLGALALILMIAPPAPAETTTAAAKPGFTVKSIEERPLTEYQAGSELPANYVIDVLYTGETVPLSDIRLSLPGAVLSPASEEVEGFGSPLYDFDPNASARTFGNTIYPMSNDSAAYGEEDGSLLYELNEGYQIHDGQWVRFFVSGSAIATGDPSSFLVENIDGEQGMVSAHSGQLENPFDSDATKRASAVMPFAAGNEGVMNIDVCREETADLRFSDGGQVWPNTNLVRAGYSIYYVDLAATKQGSFSKITLGRIDSGHEYITDKTKWWLDTNPNLEQGRDFTVSKTQEGAAVLEFTELQSVAEGQRFRLYLVYDQAKDQKRIPSITVGCSGSDEVDPADPTDPTEPSGPTRDWDKSRTDYKPGEKVDPLPEKPSVGPNEAVIRQYARAFFYKPGPDSESSDPTQEADLRMTKGAQFRLFTGNRGPETEVTASWGTATVGDGGFADFRIPKEGFGQQYWVKQIKGADRFADVPGDPYFANQIKTGDYQSPEDITYTIGQTPRVQGGQWYKTYTQGNDKDRSFGAAVQAVPNPPIPATCNPGPRIGIVMDMSASISSDEMRTYQQALTGDGGLLDKLKGTNASISAFTFSWGSPSEDNERIGNYPGLVNLDTNMAEAKRIVNDRMNRGGRTNWNDGLTKAYEAGQQIKNPRLPYGTGYDIVLFVTDGNPNTTGPNRYRPDGNDVSLRALEGGAYAANLLKFSGTRVMAIAAGGPGQNTPENLVLVSGKKENEDYYNGSWDELSKNLVDSVRGSVCESNVVITKQIVRVLGQDGKDATDLRATTNTVIPVGPGAGWDFTAALKNTKNGTINLVSGSERGAKFTSKTSSGGQVKWGVNYKTDNVNETADITVNEAAQENFDFYQAKCTKKTFDGRKLGDEITITDPAKFNLPQLGRLQTWECDVQNRQRTPETSTPRDSYELFKTVTNSAQRPDGKWEITYDIVVWNTGTRDFDYTLEDTLNFGEGLIPESASWSSKTTAGSKTTSGQWSGLPNNATTELARKRDINKGIRDTYTVKVTASLADGGSSPRGMRCKSGSDGPERGGFLNQANITYVDRDTLDRKNASACAEPAVPEVIKQEVGTSGPDKDGVYTAEYTVAVRNTSNVAGPNGTKVDKPLYYWLEDTPRFPQGVTITGWNVVGDNVANFQEKSSTQGTIPIAIVPSTSPRQIQPGAMEKYNVKVKYKLPADPANALKGKTECDAAGSGLNNIARMHSGNQYRDDDACLPIRIPVDRIELEKLDPNYQGIPGAGFAMQFYDGQGNTIGDTTFSTPVYDELRRGDTTSNVPKKEGGNDYPTSRSTVVVPGNATKLVIVEINSPQGYSLLAAPVQVDITRGNDGKAILKVPGQDTQDQKFWVAKAGEQEHTRFVRNAAGDVVYENGKPKVENYKVQTVQVTDSTKGDMPASGGSGVLWILGAGLVSLAAAAAAQRKKLAI</sequence>
<dbReference type="Gene3D" id="3.40.50.410">
    <property type="entry name" value="von Willebrand factor, type A domain"/>
    <property type="match status" value="1"/>
</dbReference>
<dbReference type="PROSITE" id="PS50234">
    <property type="entry name" value="VWFA"/>
    <property type="match status" value="1"/>
</dbReference>
<name>A0ABY7UG26_9CORY</name>
<evidence type="ECO:0000313" key="5">
    <source>
        <dbReference type="Proteomes" id="UP001218071"/>
    </source>
</evidence>
<keyword evidence="2" id="KW-0472">Membrane</keyword>
<keyword evidence="2" id="KW-0812">Transmembrane</keyword>
<evidence type="ECO:0000256" key="2">
    <source>
        <dbReference type="SAM" id="Phobius"/>
    </source>
</evidence>
<feature type="compositionally biased region" description="Low complexity" evidence="1">
    <location>
        <begin position="996"/>
        <end position="1011"/>
    </location>
</feature>
<dbReference type="RefSeq" id="WP_157034435.1">
    <property type="nucleotide sequence ID" value="NZ_CBYN010000028.1"/>
</dbReference>
<accession>A0ABY7UG26</accession>